<sequence length="87" mass="10183">MQKLQEPTLPNDFINRRIESSIHQIGYPQLKTIRCESNGSTLILRGELPSYYQMQLALKIAVKEPWIDQIDNHIRIVPNNLDQHPVY</sequence>
<evidence type="ECO:0008006" key="3">
    <source>
        <dbReference type="Google" id="ProtNLM"/>
    </source>
</evidence>
<protein>
    <recommendedName>
        <fullName evidence="3">BON domain protein</fullName>
    </recommendedName>
</protein>
<dbReference type="Gene3D" id="3.30.1340.30">
    <property type="match status" value="1"/>
</dbReference>
<reference evidence="1 2" key="1">
    <citation type="submission" date="2019-02" db="EMBL/GenBank/DDBJ databases">
        <title>Deep-cultivation of Planctomycetes and their phenomic and genomic characterization uncovers novel biology.</title>
        <authorList>
            <person name="Wiegand S."/>
            <person name="Jogler M."/>
            <person name="Boedeker C."/>
            <person name="Pinto D."/>
            <person name="Vollmers J."/>
            <person name="Rivas-Marin E."/>
            <person name="Kohn T."/>
            <person name="Peeters S.H."/>
            <person name="Heuer A."/>
            <person name="Rast P."/>
            <person name="Oberbeckmann S."/>
            <person name="Bunk B."/>
            <person name="Jeske O."/>
            <person name="Meyerdierks A."/>
            <person name="Storesund J.E."/>
            <person name="Kallscheuer N."/>
            <person name="Luecker S."/>
            <person name="Lage O.M."/>
            <person name="Pohl T."/>
            <person name="Merkel B.J."/>
            <person name="Hornburger P."/>
            <person name="Mueller R.-W."/>
            <person name="Bruemmer F."/>
            <person name="Labrenz M."/>
            <person name="Spormann A.M."/>
            <person name="Op den Camp H."/>
            <person name="Overmann J."/>
            <person name="Amann R."/>
            <person name="Jetten M.S.M."/>
            <person name="Mascher T."/>
            <person name="Medema M.H."/>
            <person name="Devos D.P."/>
            <person name="Kaster A.-K."/>
            <person name="Ovreas L."/>
            <person name="Rohde M."/>
            <person name="Galperin M.Y."/>
            <person name="Jogler C."/>
        </authorList>
    </citation>
    <scope>NUCLEOTIDE SEQUENCE [LARGE SCALE GENOMIC DNA]</scope>
    <source>
        <strain evidence="1 2">Pan161</strain>
    </source>
</reference>
<dbReference type="AlphaFoldDB" id="A0A517VAH2"/>
<dbReference type="Proteomes" id="UP000316855">
    <property type="component" value="Chromosome"/>
</dbReference>
<organism evidence="1 2">
    <name type="scientific">Gimesia algae</name>
    <dbReference type="NCBI Taxonomy" id="2527971"/>
    <lineage>
        <taxon>Bacteria</taxon>
        <taxon>Pseudomonadati</taxon>
        <taxon>Planctomycetota</taxon>
        <taxon>Planctomycetia</taxon>
        <taxon>Planctomycetales</taxon>
        <taxon>Planctomycetaceae</taxon>
        <taxon>Gimesia</taxon>
    </lineage>
</organism>
<gene>
    <name evidence="1" type="ORF">Pan161_16340</name>
</gene>
<evidence type="ECO:0000313" key="1">
    <source>
        <dbReference type="EMBL" id="QDT90001.1"/>
    </source>
</evidence>
<keyword evidence="2" id="KW-1185">Reference proteome</keyword>
<accession>A0A517VAH2</accession>
<dbReference type="RefSeq" id="WP_145225660.1">
    <property type="nucleotide sequence ID" value="NZ_CP036343.1"/>
</dbReference>
<name>A0A517VAH2_9PLAN</name>
<dbReference type="KEGG" id="gax:Pan161_16340"/>
<dbReference type="EMBL" id="CP036343">
    <property type="protein sequence ID" value="QDT90001.1"/>
    <property type="molecule type" value="Genomic_DNA"/>
</dbReference>
<dbReference type="OrthoDB" id="290311at2"/>
<proteinExistence type="predicted"/>
<evidence type="ECO:0000313" key="2">
    <source>
        <dbReference type="Proteomes" id="UP000316855"/>
    </source>
</evidence>